<keyword evidence="4 9" id="KW-0812">Transmembrane</keyword>
<comment type="subcellular location">
    <subcellularLocation>
        <location evidence="1">Membrane</location>
        <topology evidence="1">Multi-pass membrane protein</topology>
    </subcellularLocation>
</comment>
<dbReference type="GO" id="GO:0005886">
    <property type="term" value="C:plasma membrane"/>
    <property type="evidence" value="ECO:0007669"/>
    <property type="project" value="TreeGrafter"/>
</dbReference>
<evidence type="ECO:0000256" key="6">
    <source>
        <dbReference type="ARBA" id="ARBA00022989"/>
    </source>
</evidence>
<evidence type="ECO:0000256" key="9">
    <source>
        <dbReference type="RuleBase" id="RU003732"/>
    </source>
</evidence>
<evidence type="ECO:0000256" key="4">
    <source>
        <dbReference type="ARBA" id="ARBA00022692"/>
    </source>
</evidence>
<keyword evidence="12" id="KW-1185">Reference proteome</keyword>
<dbReference type="Pfam" id="PF00209">
    <property type="entry name" value="SNF"/>
    <property type="match status" value="1"/>
</dbReference>
<feature type="binding site" evidence="8">
    <location>
        <position position="59"/>
    </location>
    <ligand>
        <name>Na(+)</name>
        <dbReference type="ChEBI" id="CHEBI:29101"/>
        <label>1</label>
    </ligand>
</feature>
<keyword evidence="3 9" id="KW-0813">Transport</keyword>
<evidence type="ECO:0000313" key="11">
    <source>
        <dbReference type="EMBL" id="KAG0720980.1"/>
    </source>
</evidence>
<dbReference type="PROSITE" id="PS00610">
    <property type="entry name" value="NA_NEUROTRAN_SYMP_1"/>
    <property type="match status" value="1"/>
</dbReference>
<dbReference type="GO" id="GO:0035725">
    <property type="term" value="P:sodium ion transmembrane transport"/>
    <property type="evidence" value="ECO:0007669"/>
    <property type="project" value="TreeGrafter"/>
</dbReference>
<dbReference type="EMBL" id="JACEEZ010011981">
    <property type="protein sequence ID" value="KAG0720980.1"/>
    <property type="molecule type" value="Genomic_DNA"/>
</dbReference>
<evidence type="ECO:0000256" key="5">
    <source>
        <dbReference type="ARBA" id="ARBA00022847"/>
    </source>
</evidence>
<dbReference type="GO" id="GO:0006865">
    <property type="term" value="P:amino acid transport"/>
    <property type="evidence" value="ECO:0007669"/>
    <property type="project" value="TreeGrafter"/>
</dbReference>
<dbReference type="PRINTS" id="PR00176">
    <property type="entry name" value="NANEUSMPORT"/>
</dbReference>
<proteinExistence type="inferred from homology"/>
<comment type="caution">
    <text evidence="11">The sequence shown here is derived from an EMBL/GenBank/DDBJ whole genome shotgun (WGS) entry which is preliminary data.</text>
</comment>
<keyword evidence="7 10" id="KW-0472">Membrane</keyword>
<dbReference type="GO" id="GO:0015293">
    <property type="term" value="F:symporter activity"/>
    <property type="evidence" value="ECO:0007669"/>
    <property type="project" value="UniProtKB-KW"/>
</dbReference>
<dbReference type="SUPFAM" id="SSF161070">
    <property type="entry name" value="SNF-like"/>
    <property type="match status" value="1"/>
</dbReference>
<evidence type="ECO:0000256" key="3">
    <source>
        <dbReference type="ARBA" id="ARBA00022448"/>
    </source>
</evidence>
<dbReference type="InterPro" id="IPR000175">
    <property type="entry name" value="Na/ntran_symport"/>
</dbReference>
<sequence>MFPVTVKVFIPQPWGRRKSRESPASVERAGRGLKTREATWGKPVRVLLSCLGYAVGLGNVWRFPYLAYKNGGAAFLIPYVTMLLCAGPFPSSLWKLGWDNTRAGTKHPLPQGGANIGGWVYESPIWKPVGLGWGMVVVLRWWPSFYNIYPCLDALLYFCLFHQRNAMESLHNDFNSHCKTPTPASPLPFCPDFPGFPFGFPSFSPHGS</sequence>
<dbReference type="PROSITE" id="PS50267">
    <property type="entry name" value="NA_NEUROTRAN_SYMP_3"/>
    <property type="match status" value="1"/>
</dbReference>
<dbReference type="PANTHER" id="PTHR11616">
    <property type="entry name" value="SODIUM/CHLORIDE DEPENDENT TRANSPORTER"/>
    <property type="match status" value="1"/>
</dbReference>
<protein>
    <recommendedName>
        <fullName evidence="9">Transporter</fullName>
    </recommendedName>
</protein>
<dbReference type="AlphaFoldDB" id="A0A8J4YGM3"/>
<accession>A0A8J4YGM3</accession>
<dbReference type="InterPro" id="IPR037272">
    <property type="entry name" value="SNS_sf"/>
</dbReference>
<organism evidence="11 12">
    <name type="scientific">Chionoecetes opilio</name>
    <name type="common">Atlantic snow crab</name>
    <name type="synonym">Cancer opilio</name>
    <dbReference type="NCBI Taxonomy" id="41210"/>
    <lineage>
        <taxon>Eukaryota</taxon>
        <taxon>Metazoa</taxon>
        <taxon>Ecdysozoa</taxon>
        <taxon>Arthropoda</taxon>
        <taxon>Crustacea</taxon>
        <taxon>Multicrustacea</taxon>
        <taxon>Malacostraca</taxon>
        <taxon>Eumalacostraca</taxon>
        <taxon>Eucarida</taxon>
        <taxon>Decapoda</taxon>
        <taxon>Pleocyemata</taxon>
        <taxon>Brachyura</taxon>
        <taxon>Eubrachyura</taxon>
        <taxon>Majoidea</taxon>
        <taxon>Majidae</taxon>
        <taxon>Chionoecetes</taxon>
    </lineage>
</organism>
<evidence type="ECO:0000256" key="7">
    <source>
        <dbReference type="ARBA" id="ARBA00023136"/>
    </source>
</evidence>
<dbReference type="GO" id="GO:0046872">
    <property type="term" value="F:metal ion binding"/>
    <property type="evidence" value="ECO:0007669"/>
    <property type="project" value="UniProtKB-KW"/>
</dbReference>
<keyword evidence="8" id="KW-0915">Sodium</keyword>
<evidence type="ECO:0000256" key="1">
    <source>
        <dbReference type="ARBA" id="ARBA00004141"/>
    </source>
</evidence>
<comment type="similarity">
    <text evidence="2 9">Belongs to the sodium:neurotransmitter symporter (SNF) (TC 2.A.22) family.</text>
</comment>
<evidence type="ECO:0000313" key="12">
    <source>
        <dbReference type="Proteomes" id="UP000770661"/>
    </source>
</evidence>
<feature type="binding site" evidence="8">
    <location>
        <position position="52"/>
    </location>
    <ligand>
        <name>Na(+)</name>
        <dbReference type="ChEBI" id="CHEBI:29101"/>
        <label>1</label>
    </ligand>
</feature>
<gene>
    <name evidence="11" type="primary">SLC6A9</name>
    <name evidence="11" type="ORF">GWK47_006562</name>
</gene>
<name>A0A8J4YGM3_CHIOP</name>
<feature type="transmembrane region" description="Helical" evidence="10">
    <location>
        <begin position="44"/>
        <end position="61"/>
    </location>
</feature>
<evidence type="ECO:0000256" key="2">
    <source>
        <dbReference type="ARBA" id="ARBA00006459"/>
    </source>
</evidence>
<dbReference type="OrthoDB" id="6581954at2759"/>
<evidence type="ECO:0000256" key="10">
    <source>
        <dbReference type="SAM" id="Phobius"/>
    </source>
</evidence>
<keyword evidence="8" id="KW-0479">Metal-binding</keyword>
<feature type="binding site" evidence="8">
    <location>
        <position position="54"/>
    </location>
    <ligand>
        <name>Na(+)</name>
        <dbReference type="ChEBI" id="CHEBI:29101"/>
        <label>1</label>
    </ligand>
</feature>
<feature type="binding site" evidence="8">
    <location>
        <position position="55"/>
    </location>
    <ligand>
        <name>Na(+)</name>
        <dbReference type="ChEBI" id="CHEBI:29101"/>
        <label>1</label>
    </ligand>
</feature>
<keyword evidence="5 9" id="KW-0769">Symport</keyword>
<evidence type="ECO:0000256" key="8">
    <source>
        <dbReference type="PIRSR" id="PIRSR600175-1"/>
    </source>
</evidence>
<dbReference type="PANTHER" id="PTHR11616:SF240">
    <property type="entry name" value="BLOATED TUBULES, ISOFORM B-RELATED"/>
    <property type="match status" value="1"/>
</dbReference>
<reference evidence="11" key="1">
    <citation type="submission" date="2020-07" db="EMBL/GenBank/DDBJ databases">
        <title>The High-quality genome of the commercially important snow crab, Chionoecetes opilio.</title>
        <authorList>
            <person name="Jeong J.-H."/>
            <person name="Ryu S."/>
        </authorList>
    </citation>
    <scope>NUCLEOTIDE SEQUENCE</scope>
    <source>
        <strain evidence="11">MADBK_172401_WGS</strain>
        <tissue evidence="11">Digestive gland</tissue>
    </source>
</reference>
<keyword evidence="6 10" id="KW-1133">Transmembrane helix</keyword>
<feature type="transmembrane region" description="Helical" evidence="10">
    <location>
        <begin position="73"/>
        <end position="91"/>
    </location>
</feature>
<dbReference type="Proteomes" id="UP000770661">
    <property type="component" value="Unassembled WGS sequence"/>
</dbReference>